<dbReference type="EMBL" id="HBUF01155525">
    <property type="protein sequence ID" value="CAG6649054.1"/>
    <property type="molecule type" value="Transcribed_RNA"/>
</dbReference>
<sequence>MSLLVLNAEHHGASKNVINGKRAKVNFDPFSNQPLWFRWIWIFDRRRFAGSIPSDGNFFVLFFSLPSLKDDKKDLKLVSYSTRPYVLRAHVFLYVKAPAQKPKLVE</sequence>
<name>A0A8D8W8P6_9HEMI</name>
<accession>A0A8D8W8P6</accession>
<evidence type="ECO:0000313" key="1">
    <source>
        <dbReference type="EMBL" id="CAG6649055.1"/>
    </source>
</evidence>
<reference evidence="1" key="1">
    <citation type="submission" date="2021-05" db="EMBL/GenBank/DDBJ databases">
        <authorList>
            <person name="Alioto T."/>
            <person name="Alioto T."/>
            <person name="Gomez Garrido J."/>
        </authorList>
    </citation>
    <scope>NUCLEOTIDE SEQUENCE</scope>
</reference>
<protein>
    <submittedName>
        <fullName evidence="1">Uncharacterized protein</fullName>
    </submittedName>
</protein>
<organism evidence="1">
    <name type="scientific">Cacopsylla melanoneura</name>
    <dbReference type="NCBI Taxonomy" id="428564"/>
    <lineage>
        <taxon>Eukaryota</taxon>
        <taxon>Metazoa</taxon>
        <taxon>Ecdysozoa</taxon>
        <taxon>Arthropoda</taxon>
        <taxon>Hexapoda</taxon>
        <taxon>Insecta</taxon>
        <taxon>Pterygota</taxon>
        <taxon>Neoptera</taxon>
        <taxon>Paraneoptera</taxon>
        <taxon>Hemiptera</taxon>
        <taxon>Sternorrhyncha</taxon>
        <taxon>Psylloidea</taxon>
        <taxon>Psyllidae</taxon>
        <taxon>Psyllinae</taxon>
        <taxon>Cacopsylla</taxon>
    </lineage>
</organism>
<proteinExistence type="predicted"/>
<dbReference type="EMBL" id="HBUF01155526">
    <property type="protein sequence ID" value="CAG6649055.1"/>
    <property type="molecule type" value="Transcribed_RNA"/>
</dbReference>
<dbReference type="AlphaFoldDB" id="A0A8D8W8P6"/>